<sequence length="105" mass="11924">MGFFFVFFFFKICLQSGLRMRLPDMFHRGVSPLFRFSWLAGQNSSASVLGLSWPSRFGHQKALGLQVLVGRLFGPSDVIGPSDVNWPSAVKRPPAFFFFFFIILV</sequence>
<organism evidence="2">
    <name type="scientific">Cacopsylla melanoneura</name>
    <dbReference type="NCBI Taxonomy" id="428564"/>
    <lineage>
        <taxon>Eukaryota</taxon>
        <taxon>Metazoa</taxon>
        <taxon>Ecdysozoa</taxon>
        <taxon>Arthropoda</taxon>
        <taxon>Hexapoda</taxon>
        <taxon>Insecta</taxon>
        <taxon>Pterygota</taxon>
        <taxon>Neoptera</taxon>
        <taxon>Paraneoptera</taxon>
        <taxon>Hemiptera</taxon>
        <taxon>Sternorrhyncha</taxon>
        <taxon>Psylloidea</taxon>
        <taxon>Psyllidae</taxon>
        <taxon>Psyllinae</taxon>
        <taxon>Cacopsylla</taxon>
    </lineage>
</organism>
<evidence type="ECO:0008006" key="3">
    <source>
        <dbReference type="Google" id="ProtNLM"/>
    </source>
</evidence>
<evidence type="ECO:0000256" key="1">
    <source>
        <dbReference type="SAM" id="SignalP"/>
    </source>
</evidence>
<dbReference type="AlphaFoldDB" id="A0A8D8YFC5"/>
<accession>A0A8D8YFC5</accession>
<evidence type="ECO:0000313" key="2">
    <source>
        <dbReference type="EMBL" id="CAG6727733.1"/>
    </source>
</evidence>
<protein>
    <recommendedName>
        <fullName evidence="3">Secreted protein</fullName>
    </recommendedName>
</protein>
<feature type="signal peptide" evidence="1">
    <location>
        <begin position="1"/>
        <end position="19"/>
    </location>
</feature>
<reference evidence="2" key="1">
    <citation type="submission" date="2021-05" db="EMBL/GenBank/DDBJ databases">
        <authorList>
            <person name="Alioto T."/>
            <person name="Alioto T."/>
            <person name="Gomez Garrido J."/>
        </authorList>
    </citation>
    <scope>NUCLEOTIDE SEQUENCE</scope>
</reference>
<proteinExistence type="predicted"/>
<name>A0A8D8YFC5_9HEMI</name>
<keyword evidence="1" id="KW-0732">Signal</keyword>
<dbReference type="EMBL" id="HBUF01374678">
    <property type="protein sequence ID" value="CAG6727733.1"/>
    <property type="molecule type" value="Transcribed_RNA"/>
</dbReference>
<feature type="chain" id="PRO_5034476122" description="Secreted protein" evidence="1">
    <location>
        <begin position="20"/>
        <end position="105"/>
    </location>
</feature>